<sequence>MSTTQDGKSTAAKSIDIVFLQDATGSQGPYIQAARQAIQQICLKVSASAELSKGAIRFGLIAFRDHPPQDTSFVTKNFGFTAEQSVMKKNLDGLIASGGGDGPEAQTAALADALNLEWAEGAAKMVVLITDAPPHGIGEDGDGFTESPDQNDPLQLARQMAERGITLFVIACEPSLSRYRNAVDFYKALADITSGKVFPLTLAEKLGDYIVGTTIETIETEKLIAEFEEVIVDDIYGSETPMAQVTDKLHSKLADTGVQINTLNVENIYNESPQSTSNTNVWLSAPTIAAARPKVVQVEGPRVKSEFVGRGARAPEVAFMQQAINMSQATRVVRQSAMRQSAVAPGGAMTPSASSKYYRG</sequence>
<reference evidence="3" key="2">
    <citation type="submission" date="2015-01" db="EMBL/GenBank/DDBJ databases">
        <title>Evolutionary Origins and Diversification of the Mycorrhizal Mutualists.</title>
        <authorList>
            <consortium name="DOE Joint Genome Institute"/>
            <consortium name="Mycorrhizal Genomics Consortium"/>
            <person name="Kohler A."/>
            <person name="Kuo A."/>
            <person name="Nagy L.G."/>
            <person name="Floudas D."/>
            <person name="Copeland A."/>
            <person name="Barry K.W."/>
            <person name="Cichocki N."/>
            <person name="Veneault-Fourrey C."/>
            <person name="LaButti K."/>
            <person name="Lindquist E.A."/>
            <person name="Lipzen A."/>
            <person name="Lundell T."/>
            <person name="Morin E."/>
            <person name="Murat C."/>
            <person name="Riley R."/>
            <person name="Ohm R."/>
            <person name="Sun H."/>
            <person name="Tunlid A."/>
            <person name="Henrissat B."/>
            <person name="Grigoriev I.V."/>
            <person name="Hibbett D.S."/>
            <person name="Martin F."/>
        </authorList>
    </citation>
    <scope>NUCLEOTIDE SEQUENCE [LARGE SCALE GENOMIC DNA]</scope>
    <source>
        <strain evidence="3">LaAM-08-1</strain>
    </source>
</reference>
<feature type="domain" description="VWFA" evidence="1">
    <location>
        <begin position="16"/>
        <end position="218"/>
    </location>
</feature>
<dbReference type="AlphaFoldDB" id="A0A0C9XAF7"/>
<dbReference type="InterPro" id="IPR002035">
    <property type="entry name" value="VWF_A"/>
</dbReference>
<dbReference type="Gene3D" id="3.40.50.410">
    <property type="entry name" value="von Willebrand factor, type A domain"/>
    <property type="match status" value="1"/>
</dbReference>
<dbReference type="OrthoDB" id="301415at2759"/>
<dbReference type="InterPro" id="IPR036465">
    <property type="entry name" value="vWFA_dom_sf"/>
</dbReference>
<gene>
    <name evidence="2" type="ORF">K443DRAFT_210122</name>
</gene>
<name>A0A0C9XAF7_9AGAR</name>
<evidence type="ECO:0000313" key="3">
    <source>
        <dbReference type="Proteomes" id="UP000054477"/>
    </source>
</evidence>
<dbReference type="STRING" id="1095629.A0A0C9XAF7"/>
<accession>A0A0C9XAF7</accession>
<dbReference type="EMBL" id="KN838670">
    <property type="protein sequence ID" value="KIJ98408.1"/>
    <property type="molecule type" value="Genomic_DNA"/>
</dbReference>
<reference evidence="2 3" key="1">
    <citation type="submission" date="2014-04" db="EMBL/GenBank/DDBJ databases">
        <authorList>
            <consortium name="DOE Joint Genome Institute"/>
            <person name="Kuo A."/>
            <person name="Kohler A."/>
            <person name="Nagy L.G."/>
            <person name="Floudas D."/>
            <person name="Copeland A."/>
            <person name="Barry K.W."/>
            <person name="Cichocki N."/>
            <person name="Veneault-Fourrey C."/>
            <person name="LaButti K."/>
            <person name="Lindquist E.A."/>
            <person name="Lipzen A."/>
            <person name="Lundell T."/>
            <person name="Morin E."/>
            <person name="Murat C."/>
            <person name="Sun H."/>
            <person name="Tunlid A."/>
            <person name="Henrissat B."/>
            <person name="Grigoriev I.V."/>
            <person name="Hibbett D.S."/>
            <person name="Martin F."/>
            <person name="Nordberg H.P."/>
            <person name="Cantor M.N."/>
            <person name="Hua S.X."/>
        </authorList>
    </citation>
    <scope>NUCLEOTIDE SEQUENCE [LARGE SCALE GENOMIC DNA]</scope>
    <source>
        <strain evidence="2 3">LaAM-08-1</strain>
    </source>
</reference>
<proteinExistence type="predicted"/>
<dbReference type="SMART" id="SM00327">
    <property type="entry name" value="VWA"/>
    <property type="match status" value="1"/>
</dbReference>
<keyword evidence="3" id="KW-1185">Reference proteome</keyword>
<dbReference type="HOGENOM" id="CLU_055500_0_0_1"/>
<dbReference type="GO" id="GO:0005737">
    <property type="term" value="C:cytoplasm"/>
    <property type="evidence" value="ECO:0007669"/>
    <property type="project" value="TreeGrafter"/>
</dbReference>
<evidence type="ECO:0000313" key="2">
    <source>
        <dbReference type="EMBL" id="KIJ98408.1"/>
    </source>
</evidence>
<dbReference type="GO" id="GO:0004674">
    <property type="term" value="F:protein serine/threonine kinase activity"/>
    <property type="evidence" value="ECO:0007669"/>
    <property type="project" value="TreeGrafter"/>
</dbReference>
<dbReference type="PANTHER" id="PTHR47763">
    <property type="entry name" value="ALPHA-PROTEIN KINASE VWKA"/>
    <property type="match status" value="1"/>
</dbReference>
<dbReference type="PANTHER" id="PTHR47763:SF1">
    <property type="entry name" value="DUF659 DOMAIN-CONTAINING PROTEIN"/>
    <property type="match status" value="1"/>
</dbReference>
<evidence type="ECO:0000259" key="1">
    <source>
        <dbReference type="PROSITE" id="PS50234"/>
    </source>
</evidence>
<organism evidence="2 3">
    <name type="scientific">Laccaria amethystina LaAM-08-1</name>
    <dbReference type="NCBI Taxonomy" id="1095629"/>
    <lineage>
        <taxon>Eukaryota</taxon>
        <taxon>Fungi</taxon>
        <taxon>Dikarya</taxon>
        <taxon>Basidiomycota</taxon>
        <taxon>Agaricomycotina</taxon>
        <taxon>Agaricomycetes</taxon>
        <taxon>Agaricomycetidae</taxon>
        <taxon>Agaricales</taxon>
        <taxon>Agaricineae</taxon>
        <taxon>Hydnangiaceae</taxon>
        <taxon>Laccaria</taxon>
    </lineage>
</organism>
<dbReference type="Proteomes" id="UP000054477">
    <property type="component" value="Unassembled WGS sequence"/>
</dbReference>
<dbReference type="CDD" id="cd00198">
    <property type="entry name" value="vWFA"/>
    <property type="match status" value="1"/>
</dbReference>
<dbReference type="Pfam" id="PF00092">
    <property type="entry name" value="VWA"/>
    <property type="match status" value="1"/>
</dbReference>
<dbReference type="PROSITE" id="PS50234">
    <property type="entry name" value="VWFA"/>
    <property type="match status" value="1"/>
</dbReference>
<dbReference type="InterPro" id="IPR052969">
    <property type="entry name" value="Thr-specific_kinase-like"/>
</dbReference>
<protein>
    <recommendedName>
        <fullName evidence="1">VWFA domain-containing protein</fullName>
    </recommendedName>
</protein>
<dbReference type="SUPFAM" id="SSF53300">
    <property type="entry name" value="vWA-like"/>
    <property type="match status" value="1"/>
</dbReference>